<dbReference type="PANTHER" id="PTHR45856">
    <property type="entry name" value="ALPHA/BETA-HYDROLASES SUPERFAMILY PROTEIN"/>
    <property type="match status" value="1"/>
</dbReference>
<organism evidence="2 3">
    <name type="scientific">Dispira parvispora</name>
    <dbReference type="NCBI Taxonomy" id="1520584"/>
    <lineage>
        <taxon>Eukaryota</taxon>
        <taxon>Fungi</taxon>
        <taxon>Fungi incertae sedis</taxon>
        <taxon>Zoopagomycota</taxon>
        <taxon>Kickxellomycotina</taxon>
        <taxon>Dimargaritomycetes</taxon>
        <taxon>Dimargaritales</taxon>
        <taxon>Dimargaritaceae</taxon>
        <taxon>Dispira</taxon>
    </lineage>
</organism>
<evidence type="ECO:0000259" key="1">
    <source>
        <dbReference type="Pfam" id="PF01764"/>
    </source>
</evidence>
<dbReference type="PANTHER" id="PTHR45856:SF25">
    <property type="entry name" value="FUNGAL LIPASE-LIKE DOMAIN-CONTAINING PROTEIN"/>
    <property type="match status" value="1"/>
</dbReference>
<protein>
    <recommendedName>
        <fullName evidence="1">Fungal lipase-type domain-containing protein</fullName>
    </recommendedName>
</protein>
<dbReference type="Gene3D" id="3.40.50.1820">
    <property type="entry name" value="alpha/beta hydrolase"/>
    <property type="match status" value="1"/>
</dbReference>
<accession>A0A9W8AVJ7</accession>
<sequence>MYNICELILAVAILSTYNFPITSNPRQIAHVIKDLTRTRESDAILLGPPGSPLSLVSSVQVAERDLLHELYIWRNYSSASYKPKDQKWNCPVCLTWPLDSTDYSIVLANPTETCVVMLALNVKLHTLVMSFRGTDNKEGAIADLRANLIQWPPEIPESRVHRGFYDSYMSIRPELLTALKLYMAKCTWCDLTVTGHSLGGAQATLAALDAVLTFKSMKNKVLLYTFASPRPGNPAFARAILRHQIPVYRVVKEGDVVPMLPPQGVIYSHVGHTVWIKNDNTTLLCLTSERVLENPSCSSKWRFQVKLDMLRKTHSCFWGLCM</sequence>
<dbReference type="InterPro" id="IPR051218">
    <property type="entry name" value="Sec_MonoDiacylglyc_Lipase"/>
</dbReference>
<reference evidence="2" key="1">
    <citation type="submission" date="2022-07" db="EMBL/GenBank/DDBJ databases">
        <title>Phylogenomic reconstructions and comparative analyses of Kickxellomycotina fungi.</title>
        <authorList>
            <person name="Reynolds N.K."/>
            <person name="Stajich J.E."/>
            <person name="Barry K."/>
            <person name="Grigoriev I.V."/>
            <person name="Crous P."/>
            <person name="Smith M.E."/>
        </authorList>
    </citation>
    <scope>NUCLEOTIDE SEQUENCE</scope>
    <source>
        <strain evidence="2">RSA 1196</strain>
    </source>
</reference>
<keyword evidence="3" id="KW-1185">Reference proteome</keyword>
<gene>
    <name evidence="2" type="ORF">IWQ62_000047</name>
</gene>
<dbReference type="Proteomes" id="UP001150925">
    <property type="component" value="Unassembled WGS sequence"/>
</dbReference>
<dbReference type="GO" id="GO:0006629">
    <property type="term" value="P:lipid metabolic process"/>
    <property type="evidence" value="ECO:0007669"/>
    <property type="project" value="InterPro"/>
</dbReference>
<dbReference type="SUPFAM" id="SSF53474">
    <property type="entry name" value="alpha/beta-Hydrolases"/>
    <property type="match status" value="1"/>
</dbReference>
<proteinExistence type="predicted"/>
<evidence type="ECO:0000313" key="2">
    <source>
        <dbReference type="EMBL" id="KAJ1970220.1"/>
    </source>
</evidence>
<dbReference type="InterPro" id="IPR002921">
    <property type="entry name" value="Fungal_lipase-type"/>
</dbReference>
<dbReference type="Pfam" id="PF01764">
    <property type="entry name" value="Lipase_3"/>
    <property type="match status" value="1"/>
</dbReference>
<name>A0A9W8AVJ7_9FUNG</name>
<feature type="domain" description="Fungal lipase-type" evidence="1">
    <location>
        <begin position="128"/>
        <end position="263"/>
    </location>
</feature>
<evidence type="ECO:0000313" key="3">
    <source>
        <dbReference type="Proteomes" id="UP001150925"/>
    </source>
</evidence>
<dbReference type="OrthoDB" id="438440at2759"/>
<dbReference type="CDD" id="cd00519">
    <property type="entry name" value="Lipase_3"/>
    <property type="match status" value="1"/>
</dbReference>
<dbReference type="AlphaFoldDB" id="A0A9W8AVJ7"/>
<dbReference type="InterPro" id="IPR029058">
    <property type="entry name" value="AB_hydrolase_fold"/>
</dbReference>
<dbReference type="EMBL" id="JANBPY010000002">
    <property type="protein sequence ID" value="KAJ1970220.1"/>
    <property type="molecule type" value="Genomic_DNA"/>
</dbReference>
<comment type="caution">
    <text evidence="2">The sequence shown here is derived from an EMBL/GenBank/DDBJ whole genome shotgun (WGS) entry which is preliminary data.</text>
</comment>